<organism evidence="5 6">
    <name type="scientific">Glonium stellatum</name>
    <dbReference type="NCBI Taxonomy" id="574774"/>
    <lineage>
        <taxon>Eukaryota</taxon>
        <taxon>Fungi</taxon>
        <taxon>Dikarya</taxon>
        <taxon>Ascomycota</taxon>
        <taxon>Pezizomycotina</taxon>
        <taxon>Dothideomycetes</taxon>
        <taxon>Pleosporomycetidae</taxon>
        <taxon>Gloniales</taxon>
        <taxon>Gloniaceae</taxon>
        <taxon>Glonium</taxon>
    </lineage>
</organism>
<feature type="domain" description="Flavin reductase like" evidence="4">
    <location>
        <begin position="15"/>
        <end position="125"/>
    </location>
</feature>
<dbReference type="EMBL" id="KV749127">
    <property type="protein sequence ID" value="OCL11027.1"/>
    <property type="molecule type" value="Genomic_DNA"/>
</dbReference>
<keyword evidence="2" id="KW-0285">Flavoprotein</keyword>
<comment type="cofactor">
    <cofactor evidence="1">
        <name>FMN</name>
        <dbReference type="ChEBI" id="CHEBI:58210"/>
    </cofactor>
</comment>
<sequence length="216" mass="24385">MTHQVLNPAVLYWGTPVVIISSANLDGTTNIAPMSSAFWQGHRCMLGLASVNQTTQNIVRPKQCVLNLPTASMGPAINSLAKLTAAKDIPDVKKAIGYQYAANKWALVMECPVQMECEFIAVHRIMRDLAPPLSDLGWVIEVKVLRVPVEPYLRLEGYENRIDTDKWRPMIMSFSELYGLEERKKVNSRLAEIDEEKYRVLTGQGEETKREDSYMV</sequence>
<evidence type="ECO:0000256" key="3">
    <source>
        <dbReference type="ARBA" id="ARBA00038054"/>
    </source>
</evidence>
<gene>
    <name evidence="5" type="ORF">AOQ84DRAFT_430603</name>
</gene>
<dbReference type="Proteomes" id="UP000250140">
    <property type="component" value="Unassembled WGS sequence"/>
</dbReference>
<evidence type="ECO:0000313" key="6">
    <source>
        <dbReference type="Proteomes" id="UP000250140"/>
    </source>
</evidence>
<keyword evidence="6" id="KW-1185">Reference proteome</keyword>
<proteinExistence type="inferred from homology"/>
<dbReference type="Pfam" id="PF01613">
    <property type="entry name" value="Flavin_Reduct"/>
    <property type="match status" value="1"/>
</dbReference>
<dbReference type="InterPro" id="IPR002563">
    <property type="entry name" value="Flavin_Rdtase-like_dom"/>
</dbReference>
<name>A0A8E2JVU2_9PEZI</name>
<dbReference type="PANTHER" id="PTHR43567:SF1">
    <property type="entry name" value="FLAVOREDOXIN"/>
    <property type="match status" value="1"/>
</dbReference>
<comment type="similarity">
    <text evidence="3">Belongs to the flavoredoxin family.</text>
</comment>
<evidence type="ECO:0000313" key="5">
    <source>
        <dbReference type="EMBL" id="OCL11027.1"/>
    </source>
</evidence>
<reference evidence="5 6" key="1">
    <citation type="journal article" date="2016" name="Nat. Commun.">
        <title>Ectomycorrhizal ecology is imprinted in the genome of the dominant symbiotic fungus Cenococcum geophilum.</title>
        <authorList>
            <consortium name="DOE Joint Genome Institute"/>
            <person name="Peter M."/>
            <person name="Kohler A."/>
            <person name="Ohm R.A."/>
            <person name="Kuo A."/>
            <person name="Krutzmann J."/>
            <person name="Morin E."/>
            <person name="Arend M."/>
            <person name="Barry K.W."/>
            <person name="Binder M."/>
            <person name="Choi C."/>
            <person name="Clum A."/>
            <person name="Copeland A."/>
            <person name="Grisel N."/>
            <person name="Haridas S."/>
            <person name="Kipfer T."/>
            <person name="LaButti K."/>
            <person name="Lindquist E."/>
            <person name="Lipzen A."/>
            <person name="Maire R."/>
            <person name="Meier B."/>
            <person name="Mihaltcheva S."/>
            <person name="Molinier V."/>
            <person name="Murat C."/>
            <person name="Poggeler S."/>
            <person name="Quandt C.A."/>
            <person name="Sperisen C."/>
            <person name="Tritt A."/>
            <person name="Tisserant E."/>
            <person name="Crous P.W."/>
            <person name="Henrissat B."/>
            <person name="Nehls U."/>
            <person name="Egli S."/>
            <person name="Spatafora J.W."/>
            <person name="Grigoriev I.V."/>
            <person name="Martin F.M."/>
        </authorList>
    </citation>
    <scope>NUCLEOTIDE SEQUENCE [LARGE SCALE GENOMIC DNA]</scope>
    <source>
        <strain evidence="5 6">CBS 207.34</strain>
    </source>
</reference>
<dbReference type="Gene3D" id="2.30.110.10">
    <property type="entry name" value="Electron Transport, Fmn-binding Protein, Chain A"/>
    <property type="match status" value="1"/>
</dbReference>
<evidence type="ECO:0000259" key="4">
    <source>
        <dbReference type="Pfam" id="PF01613"/>
    </source>
</evidence>
<evidence type="ECO:0000256" key="2">
    <source>
        <dbReference type="ARBA" id="ARBA00022630"/>
    </source>
</evidence>
<dbReference type="AlphaFoldDB" id="A0A8E2JVU2"/>
<evidence type="ECO:0000256" key="1">
    <source>
        <dbReference type="ARBA" id="ARBA00001917"/>
    </source>
</evidence>
<dbReference type="SUPFAM" id="SSF50475">
    <property type="entry name" value="FMN-binding split barrel"/>
    <property type="match status" value="1"/>
</dbReference>
<dbReference type="OrthoDB" id="10250990at2759"/>
<dbReference type="InterPro" id="IPR052174">
    <property type="entry name" value="Flavoredoxin"/>
</dbReference>
<dbReference type="InterPro" id="IPR012349">
    <property type="entry name" value="Split_barrel_FMN-bd"/>
</dbReference>
<protein>
    <recommendedName>
        <fullName evidence="4">Flavin reductase like domain-containing protein</fullName>
    </recommendedName>
</protein>
<accession>A0A8E2JVU2</accession>
<dbReference type="PANTHER" id="PTHR43567">
    <property type="entry name" value="FLAVOREDOXIN-RELATED-RELATED"/>
    <property type="match status" value="1"/>
</dbReference>
<dbReference type="GO" id="GO:0010181">
    <property type="term" value="F:FMN binding"/>
    <property type="evidence" value="ECO:0007669"/>
    <property type="project" value="InterPro"/>
</dbReference>